<name>A0A381S593_9ZZZZ</name>
<dbReference type="EMBL" id="UINC01002506">
    <property type="protein sequence ID" value="SUZ97397.1"/>
    <property type="molecule type" value="Genomic_DNA"/>
</dbReference>
<accession>A0A381S593</accession>
<dbReference type="InterPro" id="IPR036188">
    <property type="entry name" value="FAD/NAD-bd_sf"/>
</dbReference>
<gene>
    <name evidence="2" type="ORF">METZ01_LOCUS50251</name>
</gene>
<dbReference type="NCBIfam" id="NF005560">
    <property type="entry name" value="PRK07233.1"/>
    <property type="match status" value="1"/>
</dbReference>
<dbReference type="AlphaFoldDB" id="A0A381S593"/>
<dbReference type="Gene3D" id="3.90.660.50">
    <property type="match status" value="1"/>
</dbReference>
<evidence type="ECO:0000313" key="2">
    <source>
        <dbReference type="EMBL" id="SUZ97397.1"/>
    </source>
</evidence>
<evidence type="ECO:0000259" key="1">
    <source>
        <dbReference type="Pfam" id="PF01593"/>
    </source>
</evidence>
<organism evidence="2">
    <name type="scientific">marine metagenome</name>
    <dbReference type="NCBI Taxonomy" id="408172"/>
    <lineage>
        <taxon>unclassified sequences</taxon>
        <taxon>metagenomes</taxon>
        <taxon>ecological metagenomes</taxon>
    </lineage>
</organism>
<dbReference type="SUPFAM" id="SSF51905">
    <property type="entry name" value="FAD/NAD(P)-binding domain"/>
    <property type="match status" value="1"/>
</dbReference>
<reference evidence="2" key="1">
    <citation type="submission" date="2018-05" db="EMBL/GenBank/DDBJ databases">
        <authorList>
            <person name="Lanie J.A."/>
            <person name="Ng W.-L."/>
            <person name="Kazmierczak K.M."/>
            <person name="Andrzejewski T.M."/>
            <person name="Davidsen T.M."/>
            <person name="Wayne K.J."/>
            <person name="Tettelin H."/>
            <person name="Glass J.I."/>
            <person name="Rusch D."/>
            <person name="Podicherti R."/>
            <person name="Tsui H.-C.T."/>
            <person name="Winkler M.E."/>
        </authorList>
    </citation>
    <scope>NUCLEOTIDE SEQUENCE</scope>
</reference>
<dbReference type="Gene3D" id="3.50.50.60">
    <property type="entry name" value="FAD/NAD(P)-binding domain"/>
    <property type="match status" value="1"/>
</dbReference>
<feature type="domain" description="Amine oxidase" evidence="1">
    <location>
        <begin position="99"/>
        <end position="342"/>
    </location>
</feature>
<dbReference type="GO" id="GO:0016491">
    <property type="term" value="F:oxidoreductase activity"/>
    <property type="evidence" value="ECO:0007669"/>
    <property type="project" value="InterPro"/>
</dbReference>
<sequence length="379" mass="44066">MKDLGIHEYMKWYPSKVGTYTSGKVYKTTTPLDLLRLDAIPLIDRIKLGLFAMRVKRIKEWKDLENQTADFWLRERLGGMAYEKVWAPLLKGKFGDFYDEIGMPWFWSKIQTRFASRQGIRQREMLGYPDGSFDTVFDKLQGSIESKGGEIHISTPVIKINVVDHIAKGIKAVAPDGKEFDMDFDCILSTVPSFSFPNLVDLPVEYRERLTSVHYLAAVVVILELSHALTDFYWMNIADADVPFLGLIEHTNMLPKEWYGGNNILYMTNYLDREDPVYSLSQEDLLDLYLPHLNKFNPKFERSWIKATHYNALSAAQPIIGTNYSKVIPDHRTPIERLYLANTTQVYPEDRGTNYSIKMGRRIVETILEDERQLWRNWK</sequence>
<proteinExistence type="predicted"/>
<dbReference type="Pfam" id="PF01593">
    <property type="entry name" value="Amino_oxidase"/>
    <property type="match status" value="1"/>
</dbReference>
<protein>
    <recommendedName>
        <fullName evidence="1">Amine oxidase domain-containing protein</fullName>
    </recommendedName>
</protein>
<dbReference type="InterPro" id="IPR002937">
    <property type="entry name" value="Amino_oxidase"/>
</dbReference>